<dbReference type="GO" id="GO:0005829">
    <property type="term" value="C:cytosol"/>
    <property type="evidence" value="ECO:0007669"/>
    <property type="project" value="TreeGrafter"/>
</dbReference>
<keyword evidence="6" id="KW-0342">GTP-binding</keyword>
<evidence type="ECO:0000256" key="4">
    <source>
        <dbReference type="ARBA" id="ARBA00022768"/>
    </source>
</evidence>
<dbReference type="FunFam" id="2.40.30.10:FF:000010">
    <property type="entry name" value="Translation elongation factor 2"/>
    <property type="match status" value="1"/>
</dbReference>
<dbReference type="Proteomes" id="UP000015100">
    <property type="component" value="Unassembled WGS sequence"/>
</dbReference>
<dbReference type="Pfam" id="PF03144">
    <property type="entry name" value="GTP_EFTU_D2"/>
    <property type="match status" value="1"/>
</dbReference>
<evidence type="ECO:0000256" key="6">
    <source>
        <dbReference type="ARBA" id="ARBA00023134"/>
    </source>
</evidence>
<dbReference type="Gene3D" id="3.90.1430.10">
    <property type="entry name" value="Yeast translation eEF2 (G' domain)"/>
    <property type="match status" value="1"/>
</dbReference>
<dbReference type="GO" id="GO:0003746">
    <property type="term" value="F:translation elongation factor activity"/>
    <property type="evidence" value="ECO:0007669"/>
    <property type="project" value="UniProtKB-KW"/>
</dbReference>
<dbReference type="SUPFAM" id="SSF50447">
    <property type="entry name" value="Translation proteins"/>
    <property type="match status" value="1"/>
</dbReference>
<dbReference type="eggNOG" id="KOG0469">
    <property type="taxonomic scope" value="Eukaryota"/>
</dbReference>
<dbReference type="Pfam" id="PF03764">
    <property type="entry name" value="EFG_IV"/>
    <property type="match status" value="1"/>
</dbReference>
<dbReference type="PANTHER" id="PTHR42908">
    <property type="entry name" value="TRANSLATION ELONGATION FACTOR-RELATED"/>
    <property type="match status" value="1"/>
</dbReference>
<dbReference type="STRING" id="1284197.S8A335"/>
<feature type="domain" description="Elongation factor EFG" evidence="7">
    <location>
        <begin position="692"/>
        <end position="788"/>
    </location>
</feature>
<dbReference type="InterPro" id="IPR004161">
    <property type="entry name" value="EFTu-like_2"/>
</dbReference>
<dbReference type="Gene3D" id="3.30.230.10">
    <property type="match status" value="1"/>
</dbReference>
<dbReference type="Gene3D" id="3.40.50.300">
    <property type="entry name" value="P-loop containing nucleotide triphosphate hydrolases"/>
    <property type="match status" value="1"/>
</dbReference>
<feature type="domain" description="Translation elongation factor EFG/EF2" evidence="8">
    <location>
        <begin position="570"/>
        <end position="690"/>
    </location>
</feature>
<dbReference type="Pfam" id="PF00009">
    <property type="entry name" value="GTP_EFTU"/>
    <property type="match status" value="1"/>
</dbReference>
<dbReference type="Gene3D" id="3.30.70.240">
    <property type="match status" value="1"/>
</dbReference>
<dbReference type="InterPro" id="IPR005517">
    <property type="entry name" value="Transl_elong_EFG/EF2_IV"/>
</dbReference>
<dbReference type="EMBL" id="AQGS01001127">
    <property type="protein sequence ID" value="EPS35566.1"/>
    <property type="molecule type" value="Genomic_DNA"/>
</dbReference>
<gene>
    <name evidence="9" type="ORF">H072_11056</name>
</gene>
<evidence type="ECO:0000259" key="8">
    <source>
        <dbReference type="SMART" id="SM00889"/>
    </source>
</evidence>
<reference evidence="9 10" key="1">
    <citation type="journal article" date="2013" name="PLoS Genet.">
        <title>Genomic mechanisms accounting for the adaptation to parasitism in nematode-trapping fungi.</title>
        <authorList>
            <person name="Meerupati T."/>
            <person name="Andersson K.M."/>
            <person name="Friman E."/>
            <person name="Kumar D."/>
            <person name="Tunlid A."/>
            <person name="Ahren D."/>
        </authorList>
    </citation>
    <scope>NUCLEOTIDE SEQUENCE [LARGE SCALE GENOMIC DNA]</scope>
    <source>
        <strain evidence="9 10">CBS 200.50</strain>
    </source>
</reference>
<accession>S8A335</accession>
<dbReference type="Gene3D" id="3.30.70.870">
    <property type="entry name" value="Elongation Factor G (Translational Gtpase), domain 3"/>
    <property type="match status" value="1"/>
</dbReference>
<protein>
    <recommendedName>
        <fullName evidence="11">Tr-type G domain-containing protein</fullName>
    </recommendedName>
</protein>
<reference evidence="10" key="2">
    <citation type="submission" date="2013-04" db="EMBL/GenBank/DDBJ databases">
        <title>Genomic mechanisms accounting for the adaptation to parasitism in nematode-trapping fungi.</title>
        <authorList>
            <person name="Ahren D.G."/>
        </authorList>
    </citation>
    <scope>NUCLEOTIDE SEQUENCE [LARGE SCALE GENOMIC DNA]</scope>
    <source>
        <strain evidence="10">CBS 200.50</strain>
    </source>
</reference>
<dbReference type="Gene3D" id="2.40.30.10">
    <property type="entry name" value="Translation factors"/>
    <property type="match status" value="1"/>
</dbReference>
<dbReference type="CDD" id="cd16268">
    <property type="entry name" value="EF2_II"/>
    <property type="match status" value="1"/>
</dbReference>
<dbReference type="AlphaFoldDB" id="S8A335"/>
<keyword evidence="5" id="KW-0648">Protein biosynthesis</keyword>
<dbReference type="CDD" id="cd01681">
    <property type="entry name" value="aeEF2_snRNP_like_IV"/>
    <property type="match status" value="1"/>
</dbReference>
<dbReference type="GO" id="GO:0005525">
    <property type="term" value="F:GTP binding"/>
    <property type="evidence" value="ECO:0007669"/>
    <property type="project" value="UniProtKB-KW"/>
</dbReference>
<comment type="subcellular location">
    <subcellularLocation>
        <location evidence="1">Cytoplasm</location>
    </subcellularLocation>
</comment>
<evidence type="ECO:0000256" key="1">
    <source>
        <dbReference type="ARBA" id="ARBA00004496"/>
    </source>
</evidence>
<evidence type="ECO:0000313" key="10">
    <source>
        <dbReference type="Proteomes" id="UP000015100"/>
    </source>
</evidence>
<dbReference type="Pfam" id="PF00679">
    <property type="entry name" value="EFG_C"/>
    <property type="match status" value="1"/>
</dbReference>
<comment type="caution">
    <text evidence="9">The sequence shown here is derived from an EMBL/GenBank/DDBJ whole genome shotgun (WGS) entry which is preliminary data.</text>
</comment>
<keyword evidence="4" id="KW-0251">Elongation factor</keyword>
<dbReference type="InterPro" id="IPR009000">
    <property type="entry name" value="Transl_B-barrel_sf"/>
</dbReference>
<dbReference type="InterPro" id="IPR035647">
    <property type="entry name" value="EFG_III/V"/>
</dbReference>
<name>S8A335_DACHA</name>
<dbReference type="SMART" id="SM00889">
    <property type="entry name" value="EFG_IV"/>
    <property type="match status" value="1"/>
</dbReference>
<evidence type="ECO:0000256" key="5">
    <source>
        <dbReference type="ARBA" id="ARBA00022917"/>
    </source>
</evidence>
<proteinExistence type="predicted"/>
<dbReference type="GO" id="GO:0003924">
    <property type="term" value="F:GTPase activity"/>
    <property type="evidence" value="ECO:0007669"/>
    <property type="project" value="InterPro"/>
</dbReference>
<dbReference type="GO" id="GO:0043022">
    <property type="term" value="F:ribosome binding"/>
    <property type="evidence" value="ECO:0007669"/>
    <property type="project" value="TreeGrafter"/>
</dbReference>
<dbReference type="FunFam" id="3.30.70.870:FF:000002">
    <property type="entry name" value="Translation elongation factor 2"/>
    <property type="match status" value="1"/>
</dbReference>
<sequence>MKAYYEIVDHGKSKLIESLVTNAGVTPHEAESGPRVNSAVNSIIAEIPDQNINDIEDPTPTEGSKFLMQIVDTPGRADFSSKATSVLRLVDGALLAVDAVQGASLQTENVLRIALNESIKPVIFLDNLEKAIVEWKLGKEELYQAIRKTVESINKNISTFQGSYDEENKSWDVVPERGNVAFGSADQGWAFTTRTFAKRYSKRFGMNENEMMAHLWGDSWFDAGSQTWTTNDPGGGAERAFNQFILDPIYQIFDATANGKRDSVFEIAHNLGVMLPKQLGELDDKDFFRAVMQKVLPAPEAITDMVILHLPSPKEVQKHHVGIMYSGPSTDEAALAIRDCNSEAGLVVYVSRMVSAADSKQFYALGRVFAGVLKPGMDVRIQGPSYIPGRKDDLFIKNIQETVQLMGAGTQVISTGIPAGNIVGITGIDQFLVNSGTLTTYETAHNIRTIKKSSTPIVSISVEPKDPSNLPDLVDGLKRLSRSDPGASTEVTWDGQHIVAGISEMHLNGHLKELQDDLSDIDLNISDPFIQYRETVTIATATNALSKSPNKHNRLYLRAAPLTDDLIFAIESGNMNFRASDKTRESTLVKNHGWSVAEAKKVWAFGPDDDGPNILVDTTVGVPRLLEIKDGVKRGFQWATKEGPICEEPIRGVRFNLVDATMMADAIHRGTGQILPTTRRVTYASVLMSKPALLEPIYLVEIQGPQNIMIHVSDSLTEKGGRVISQEQQIRTTLFNIKGYLPVRNSFGFAKELSTITGRQEFPEFTLDHWSPTGLGDPLDPTSVGHKIVFDIRKRKGLKEGIPSVDVYYDKL</sequence>
<organism evidence="9 10">
    <name type="scientific">Dactylellina haptotyla (strain CBS 200.50)</name>
    <name type="common">Nematode-trapping fungus</name>
    <name type="synonym">Monacrosporium haptotylum</name>
    <dbReference type="NCBI Taxonomy" id="1284197"/>
    <lineage>
        <taxon>Eukaryota</taxon>
        <taxon>Fungi</taxon>
        <taxon>Dikarya</taxon>
        <taxon>Ascomycota</taxon>
        <taxon>Pezizomycotina</taxon>
        <taxon>Orbiliomycetes</taxon>
        <taxon>Orbiliales</taxon>
        <taxon>Orbiliaceae</taxon>
        <taxon>Dactylellina</taxon>
    </lineage>
</organism>
<keyword evidence="3" id="KW-0547">Nucleotide-binding</keyword>
<dbReference type="InterPro" id="IPR014721">
    <property type="entry name" value="Ribsml_uS5_D2-typ_fold_subgr"/>
</dbReference>
<keyword evidence="2" id="KW-0963">Cytoplasm</keyword>
<dbReference type="InterPro" id="IPR000640">
    <property type="entry name" value="EFG_V-like"/>
</dbReference>
<dbReference type="PANTHER" id="PTHR42908:SF10">
    <property type="entry name" value="EUKARYOTIC TRANSLATION ELONGATION FACTOR 2"/>
    <property type="match status" value="1"/>
</dbReference>
<dbReference type="GO" id="GO:1990904">
    <property type="term" value="C:ribonucleoprotein complex"/>
    <property type="evidence" value="ECO:0007669"/>
    <property type="project" value="TreeGrafter"/>
</dbReference>
<dbReference type="HOGENOM" id="CLU_002794_11_1_1"/>
<dbReference type="OrthoDB" id="364892at2759"/>
<dbReference type="InterPro" id="IPR020568">
    <property type="entry name" value="Ribosomal_Su5_D2-typ_SF"/>
</dbReference>
<dbReference type="SMART" id="SM00838">
    <property type="entry name" value="EFG_C"/>
    <property type="match status" value="1"/>
</dbReference>
<evidence type="ECO:0000256" key="2">
    <source>
        <dbReference type="ARBA" id="ARBA00022490"/>
    </source>
</evidence>
<dbReference type="SUPFAM" id="SSF54980">
    <property type="entry name" value="EF-G C-terminal domain-like"/>
    <property type="match status" value="2"/>
</dbReference>
<dbReference type="FunFam" id="3.30.230.10:FF:000009">
    <property type="entry name" value="116 kDa U5 small nuclear ribonucleoprotein component"/>
    <property type="match status" value="1"/>
</dbReference>
<dbReference type="InterPro" id="IPR027417">
    <property type="entry name" value="P-loop_NTPase"/>
</dbReference>
<evidence type="ECO:0000259" key="7">
    <source>
        <dbReference type="SMART" id="SM00838"/>
    </source>
</evidence>
<dbReference type="InterPro" id="IPR000795">
    <property type="entry name" value="T_Tr_GTP-bd_dom"/>
</dbReference>
<keyword evidence="10" id="KW-1185">Reference proteome</keyword>
<dbReference type="SUPFAM" id="SSF54211">
    <property type="entry name" value="Ribosomal protein S5 domain 2-like"/>
    <property type="match status" value="1"/>
</dbReference>
<dbReference type="SUPFAM" id="SSF52540">
    <property type="entry name" value="P-loop containing nucleoside triphosphate hydrolases"/>
    <property type="match status" value="1"/>
</dbReference>
<evidence type="ECO:0000313" key="9">
    <source>
        <dbReference type="EMBL" id="EPS35566.1"/>
    </source>
</evidence>
<evidence type="ECO:0008006" key="11">
    <source>
        <dbReference type="Google" id="ProtNLM"/>
    </source>
</evidence>
<evidence type="ECO:0000256" key="3">
    <source>
        <dbReference type="ARBA" id="ARBA00022741"/>
    </source>
</evidence>